<dbReference type="Proteomes" id="UP001141981">
    <property type="component" value="Unassembled WGS sequence"/>
</dbReference>
<proteinExistence type="predicted"/>
<dbReference type="AlphaFoldDB" id="A0A9X4ABG7"/>
<feature type="domain" description="Glycoside hydrolase family 42 N-terminal" evidence="3">
    <location>
        <begin position="2"/>
        <end position="87"/>
    </location>
</feature>
<dbReference type="Gene3D" id="3.20.20.80">
    <property type="entry name" value="Glycosidases"/>
    <property type="match status" value="1"/>
</dbReference>
<sequence length="107" mass="11891">MGAKFYLLETCVSHVGYIGNYVPPYPSKYLLTEIFLGFAAGLNAFMFWPYRAQPSGIEQAHGAVVTQAGTPDLGYDDVVKRSKILAKLKPILQKTHVKKSKVAIIFR</sequence>
<protein>
    <submittedName>
        <fullName evidence="4">Beta-galactosidase</fullName>
        <ecNumber evidence="4">3.2.1.23</ecNumber>
    </submittedName>
</protein>
<evidence type="ECO:0000256" key="1">
    <source>
        <dbReference type="ARBA" id="ARBA00022801"/>
    </source>
</evidence>
<keyword evidence="2 4" id="KW-0326">Glycosidase</keyword>
<gene>
    <name evidence="4" type="ORF">ODU72_10345</name>
</gene>
<accession>A0A9X4ABG7</accession>
<organism evidence="4 5">
    <name type="scientific">Lactobacillus amylovorus</name>
    <dbReference type="NCBI Taxonomy" id="1604"/>
    <lineage>
        <taxon>Bacteria</taxon>
        <taxon>Bacillati</taxon>
        <taxon>Bacillota</taxon>
        <taxon>Bacilli</taxon>
        <taxon>Lactobacillales</taxon>
        <taxon>Lactobacillaceae</taxon>
        <taxon>Lactobacillus</taxon>
    </lineage>
</organism>
<dbReference type="GO" id="GO:0004565">
    <property type="term" value="F:beta-galactosidase activity"/>
    <property type="evidence" value="ECO:0007669"/>
    <property type="project" value="UniProtKB-EC"/>
</dbReference>
<keyword evidence="1 4" id="KW-0378">Hydrolase</keyword>
<dbReference type="RefSeq" id="WP_271868373.1">
    <property type="nucleotide sequence ID" value="NZ_JAOTGX010000034.1"/>
</dbReference>
<reference evidence="4" key="1">
    <citation type="journal article" date="2022" name="Microorganisms">
        <title>Antibiotic Susceptibility, Resistance Gene Determinants and Corresponding Genomic Regions in Lactobacillus amylovorus Isolates Derived from Wild Boars and Domestic Pigs.</title>
        <authorList>
            <person name="Moravkova M."/>
            <person name="Kostovova I."/>
            <person name="Kavanova K."/>
            <person name="Pechar R."/>
            <person name="Stanek S."/>
            <person name="Brychta A."/>
            <person name="Zeman M."/>
            <person name="Kubasova T."/>
        </authorList>
    </citation>
    <scope>NUCLEOTIDE SEQUENCE</scope>
    <source>
        <strain evidence="4">M490A</strain>
    </source>
</reference>
<name>A0A9X4ABG7_LACAM</name>
<dbReference type="GO" id="GO:0009341">
    <property type="term" value="C:beta-galactosidase complex"/>
    <property type="evidence" value="ECO:0007669"/>
    <property type="project" value="InterPro"/>
</dbReference>
<dbReference type="GO" id="GO:0005975">
    <property type="term" value="P:carbohydrate metabolic process"/>
    <property type="evidence" value="ECO:0007669"/>
    <property type="project" value="InterPro"/>
</dbReference>
<dbReference type="Pfam" id="PF02449">
    <property type="entry name" value="Glyco_hydro_42"/>
    <property type="match status" value="1"/>
</dbReference>
<evidence type="ECO:0000313" key="4">
    <source>
        <dbReference type="EMBL" id="MDB6259017.1"/>
    </source>
</evidence>
<comment type="caution">
    <text evidence="4">The sequence shown here is derived from an EMBL/GenBank/DDBJ whole genome shotgun (WGS) entry which is preliminary data.</text>
</comment>
<evidence type="ECO:0000259" key="3">
    <source>
        <dbReference type="Pfam" id="PF02449"/>
    </source>
</evidence>
<reference evidence="4" key="2">
    <citation type="submission" date="2022-10" db="EMBL/GenBank/DDBJ databases">
        <authorList>
            <person name="Kostovova I."/>
            <person name="Moravkova M."/>
            <person name="Pechar R."/>
        </authorList>
    </citation>
    <scope>NUCLEOTIDE SEQUENCE</scope>
    <source>
        <strain evidence="4">M490A</strain>
    </source>
</reference>
<evidence type="ECO:0000256" key="2">
    <source>
        <dbReference type="ARBA" id="ARBA00023295"/>
    </source>
</evidence>
<dbReference type="EMBL" id="JAOTGY010000037">
    <property type="protein sequence ID" value="MDB6259017.1"/>
    <property type="molecule type" value="Genomic_DNA"/>
</dbReference>
<evidence type="ECO:0000313" key="5">
    <source>
        <dbReference type="Proteomes" id="UP001141981"/>
    </source>
</evidence>
<dbReference type="EC" id="3.2.1.23" evidence="4"/>
<dbReference type="InterPro" id="IPR013529">
    <property type="entry name" value="Glyco_hydro_42_N"/>
</dbReference>